<dbReference type="Proteomes" id="UP000642938">
    <property type="component" value="Unassembled WGS sequence"/>
</dbReference>
<reference evidence="1" key="4">
    <citation type="submission" date="2024-05" db="EMBL/GenBank/DDBJ databases">
        <authorList>
            <person name="Sun Q."/>
            <person name="Zhou Y."/>
        </authorList>
    </citation>
    <scope>NUCLEOTIDE SEQUENCE</scope>
    <source>
        <strain evidence="1">CGMCC 1.15287</strain>
    </source>
</reference>
<dbReference type="EMBL" id="JACIEF010000002">
    <property type="protein sequence ID" value="MBB4107730.1"/>
    <property type="molecule type" value="Genomic_DNA"/>
</dbReference>
<name>A0A7W6K9K8_9SPHI</name>
<protein>
    <submittedName>
        <fullName evidence="2">Uncharacterized protein</fullName>
    </submittedName>
</protein>
<evidence type="ECO:0000313" key="2">
    <source>
        <dbReference type="EMBL" id="MBB4107730.1"/>
    </source>
</evidence>
<dbReference type="EMBL" id="BMHZ01000001">
    <property type="protein sequence ID" value="GGG97445.1"/>
    <property type="molecule type" value="Genomic_DNA"/>
</dbReference>
<reference evidence="2 3" key="3">
    <citation type="submission" date="2020-08" db="EMBL/GenBank/DDBJ databases">
        <title>Genomic Encyclopedia of Type Strains, Phase IV (KMG-IV): sequencing the most valuable type-strain genomes for metagenomic binning, comparative biology and taxonomic classification.</title>
        <authorList>
            <person name="Goeker M."/>
        </authorList>
    </citation>
    <scope>NUCLEOTIDE SEQUENCE [LARGE SCALE GENOMIC DNA]</scope>
    <source>
        <strain evidence="2 3">DSM 100774</strain>
    </source>
</reference>
<evidence type="ECO:0000313" key="3">
    <source>
        <dbReference type="Proteomes" id="UP000532273"/>
    </source>
</evidence>
<sequence length="98" mass="10955">MKTTYFKTIIQKTTNEHSILIAVIPNNMLGVELPSICEMQAFMMPKTIYTGTYPQIKINIDTLTDRSDLKGQGIAGIVAQPTWFTKVEESDDLMGISI</sequence>
<gene>
    <name evidence="1" type="ORF">GCM10007422_09240</name>
    <name evidence="2" type="ORF">GGQ60_001711</name>
</gene>
<dbReference type="AlphaFoldDB" id="A0A7W6K9K8"/>
<organism evidence="2 3">
    <name type="scientific">Pedobacter zeae</name>
    <dbReference type="NCBI Taxonomy" id="1737356"/>
    <lineage>
        <taxon>Bacteria</taxon>
        <taxon>Pseudomonadati</taxon>
        <taxon>Bacteroidota</taxon>
        <taxon>Sphingobacteriia</taxon>
        <taxon>Sphingobacteriales</taxon>
        <taxon>Sphingobacteriaceae</taxon>
        <taxon>Pedobacter</taxon>
    </lineage>
</organism>
<dbReference type="RefSeq" id="WP_183762202.1">
    <property type="nucleotide sequence ID" value="NZ_BMHZ01000001.1"/>
</dbReference>
<reference evidence="4" key="2">
    <citation type="journal article" date="2019" name="Int. J. Syst. Evol. Microbiol.">
        <title>The Global Catalogue of Microorganisms (GCM) 10K type strain sequencing project: providing services to taxonomists for standard genome sequencing and annotation.</title>
        <authorList>
            <consortium name="The Broad Institute Genomics Platform"/>
            <consortium name="The Broad Institute Genome Sequencing Center for Infectious Disease"/>
            <person name="Wu L."/>
            <person name="Ma J."/>
        </authorList>
    </citation>
    <scope>NUCLEOTIDE SEQUENCE [LARGE SCALE GENOMIC DNA]</scope>
    <source>
        <strain evidence="4">CGMCC 1.15287</strain>
    </source>
</reference>
<dbReference type="Proteomes" id="UP000532273">
    <property type="component" value="Unassembled WGS sequence"/>
</dbReference>
<evidence type="ECO:0000313" key="1">
    <source>
        <dbReference type="EMBL" id="GGG97445.1"/>
    </source>
</evidence>
<comment type="caution">
    <text evidence="2">The sequence shown here is derived from an EMBL/GenBank/DDBJ whole genome shotgun (WGS) entry which is preliminary data.</text>
</comment>
<accession>A0A7W6K9K8</accession>
<reference evidence="1" key="1">
    <citation type="journal article" date="2014" name="Int. J. Syst. Evol. Microbiol.">
        <title>Complete genome of a new Firmicutes species belonging to the dominant human colonic microbiota ('Ruminococcus bicirculans') reveals two chromosomes and a selective capacity to utilize plant glucans.</title>
        <authorList>
            <consortium name="NISC Comparative Sequencing Program"/>
            <person name="Wegmann U."/>
            <person name="Louis P."/>
            <person name="Goesmann A."/>
            <person name="Henrissat B."/>
            <person name="Duncan S.H."/>
            <person name="Flint H.J."/>
        </authorList>
    </citation>
    <scope>NUCLEOTIDE SEQUENCE</scope>
    <source>
        <strain evidence="1">CGMCC 1.15287</strain>
    </source>
</reference>
<keyword evidence="4" id="KW-1185">Reference proteome</keyword>
<evidence type="ECO:0000313" key="4">
    <source>
        <dbReference type="Proteomes" id="UP000642938"/>
    </source>
</evidence>
<proteinExistence type="predicted"/>